<keyword evidence="2" id="KW-1185">Reference proteome</keyword>
<gene>
    <name evidence="1" type="ORF">ElyMa_005498100</name>
</gene>
<evidence type="ECO:0000313" key="2">
    <source>
        <dbReference type="Proteomes" id="UP000762676"/>
    </source>
</evidence>
<protein>
    <submittedName>
        <fullName evidence="1">Uncharacterized protein</fullName>
    </submittedName>
</protein>
<name>A0AAV4EUC2_9GAST</name>
<proteinExistence type="predicted"/>
<sequence length="99" mass="10934">MSSPRQPVNQTAQKSIDLSVYSSPRRCDCMTLTSVYSSPRLCVCVTLPCTVLRCLGMRGWDKGASGGKPHDSEMMNMPRSVRPRWSSVACPVRVNTAVR</sequence>
<dbReference type="AlphaFoldDB" id="A0AAV4EUC2"/>
<evidence type="ECO:0000313" key="1">
    <source>
        <dbReference type="EMBL" id="GFR64106.1"/>
    </source>
</evidence>
<organism evidence="1 2">
    <name type="scientific">Elysia marginata</name>
    <dbReference type="NCBI Taxonomy" id="1093978"/>
    <lineage>
        <taxon>Eukaryota</taxon>
        <taxon>Metazoa</taxon>
        <taxon>Spiralia</taxon>
        <taxon>Lophotrochozoa</taxon>
        <taxon>Mollusca</taxon>
        <taxon>Gastropoda</taxon>
        <taxon>Heterobranchia</taxon>
        <taxon>Euthyneura</taxon>
        <taxon>Panpulmonata</taxon>
        <taxon>Sacoglossa</taxon>
        <taxon>Placobranchoidea</taxon>
        <taxon>Plakobranchidae</taxon>
        <taxon>Elysia</taxon>
    </lineage>
</organism>
<accession>A0AAV4EUC2</accession>
<dbReference type="Proteomes" id="UP000762676">
    <property type="component" value="Unassembled WGS sequence"/>
</dbReference>
<comment type="caution">
    <text evidence="1">The sequence shown here is derived from an EMBL/GenBank/DDBJ whole genome shotgun (WGS) entry which is preliminary data.</text>
</comment>
<dbReference type="EMBL" id="BMAT01010970">
    <property type="protein sequence ID" value="GFR64106.1"/>
    <property type="molecule type" value="Genomic_DNA"/>
</dbReference>
<reference evidence="1 2" key="1">
    <citation type="journal article" date="2021" name="Elife">
        <title>Chloroplast acquisition without the gene transfer in kleptoplastic sea slugs, Plakobranchus ocellatus.</title>
        <authorList>
            <person name="Maeda T."/>
            <person name="Takahashi S."/>
            <person name="Yoshida T."/>
            <person name="Shimamura S."/>
            <person name="Takaki Y."/>
            <person name="Nagai Y."/>
            <person name="Toyoda A."/>
            <person name="Suzuki Y."/>
            <person name="Arimoto A."/>
            <person name="Ishii H."/>
            <person name="Satoh N."/>
            <person name="Nishiyama T."/>
            <person name="Hasebe M."/>
            <person name="Maruyama T."/>
            <person name="Minagawa J."/>
            <person name="Obokata J."/>
            <person name="Shigenobu S."/>
        </authorList>
    </citation>
    <scope>NUCLEOTIDE SEQUENCE [LARGE SCALE GENOMIC DNA]</scope>
</reference>